<dbReference type="EMBL" id="JAYWIO010000004">
    <property type="protein sequence ID" value="KAK7268097.1"/>
    <property type="molecule type" value="Genomic_DNA"/>
</dbReference>
<evidence type="ECO:0000256" key="1">
    <source>
        <dbReference type="SAM" id="SignalP"/>
    </source>
</evidence>
<feature type="signal peptide" evidence="1">
    <location>
        <begin position="1"/>
        <end position="17"/>
    </location>
</feature>
<reference evidence="2 3" key="1">
    <citation type="submission" date="2024-01" db="EMBL/GenBank/DDBJ databases">
        <title>The genomes of 5 underutilized Papilionoideae crops provide insights into root nodulation and disease resistanc.</title>
        <authorList>
            <person name="Yuan L."/>
        </authorList>
    </citation>
    <scope>NUCLEOTIDE SEQUENCE [LARGE SCALE GENOMIC DNA]</scope>
    <source>
        <strain evidence="2">ZHUSHIDOU_FW_LH</strain>
        <tissue evidence="2">Leaf</tissue>
    </source>
</reference>
<protein>
    <recommendedName>
        <fullName evidence="4">Secreted protein</fullName>
    </recommendedName>
</protein>
<evidence type="ECO:0000313" key="3">
    <source>
        <dbReference type="Proteomes" id="UP001372338"/>
    </source>
</evidence>
<organism evidence="2 3">
    <name type="scientific">Crotalaria pallida</name>
    <name type="common">Smooth rattlebox</name>
    <name type="synonym">Crotalaria striata</name>
    <dbReference type="NCBI Taxonomy" id="3830"/>
    <lineage>
        <taxon>Eukaryota</taxon>
        <taxon>Viridiplantae</taxon>
        <taxon>Streptophyta</taxon>
        <taxon>Embryophyta</taxon>
        <taxon>Tracheophyta</taxon>
        <taxon>Spermatophyta</taxon>
        <taxon>Magnoliopsida</taxon>
        <taxon>eudicotyledons</taxon>
        <taxon>Gunneridae</taxon>
        <taxon>Pentapetalae</taxon>
        <taxon>rosids</taxon>
        <taxon>fabids</taxon>
        <taxon>Fabales</taxon>
        <taxon>Fabaceae</taxon>
        <taxon>Papilionoideae</taxon>
        <taxon>50 kb inversion clade</taxon>
        <taxon>genistoids sensu lato</taxon>
        <taxon>core genistoids</taxon>
        <taxon>Crotalarieae</taxon>
        <taxon>Crotalaria</taxon>
    </lineage>
</organism>
<evidence type="ECO:0008006" key="4">
    <source>
        <dbReference type="Google" id="ProtNLM"/>
    </source>
</evidence>
<dbReference type="Proteomes" id="UP001372338">
    <property type="component" value="Unassembled WGS sequence"/>
</dbReference>
<sequence>MAVLSMLLCLFSSQVSIVKPPSSSSSSSLLSLFSLWSAIVNSHHPCSVVAAIIGARHLGTSGTAPLPKRNSKHPLRISSLHQRCEDITLFPQSYFIRTLFFLKS</sequence>
<name>A0AAN9F1Q6_CROPI</name>
<accession>A0AAN9F1Q6</accession>
<feature type="chain" id="PRO_5042842399" description="Secreted protein" evidence="1">
    <location>
        <begin position="18"/>
        <end position="104"/>
    </location>
</feature>
<comment type="caution">
    <text evidence="2">The sequence shown here is derived from an EMBL/GenBank/DDBJ whole genome shotgun (WGS) entry which is preliminary data.</text>
</comment>
<keyword evidence="1" id="KW-0732">Signal</keyword>
<keyword evidence="3" id="KW-1185">Reference proteome</keyword>
<gene>
    <name evidence="2" type="ORF">RIF29_20784</name>
</gene>
<dbReference type="AlphaFoldDB" id="A0AAN9F1Q6"/>
<proteinExistence type="predicted"/>
<evidence type="ECO:0000313" key="2">
    <source>
        <dbReference type="EMBL" id="KAK7268097.1"/>
    </source>
</evidence>